<feature type="signal peptide" evidence="1">
    <location>
        <begin position="1"/>
        <end position="20"/>
    </location>
</feature>
<comment type="caution">
    <text evidence="2">The sequence shown here is derived from an EMBL/GenBank/DDBJ whole genome shotgun (WGS) entry which is preliminary data.</text>
</comment>
<dbReference type="EMBL" id="JBHSLA010000002">
    <property type="protein sequence ID" value="MFC5194852.1"/>
    <property type="molecule type" value="Genomic_DNA"/>
</dbReference>
<reference evidence="3" key="1">
    <citation type="journal article" date="2019" name="Int. J. Syst. Evol. Microbiol.">
        <title>The Global Catalogue of Microorganisms (GCM) 10K type strain sequencing project: providing services to taxonomists for standard genome sequencing and annotation.</title>
        <authorList>
            <consortium name="The Broad Institute Genomics Platform"/>
            <consortium name="The Broad Institute Genome Sequencing Center for Infectious Disease"/>
            <person name="Wu L."/>
            <person name="Ma J."/>
        </authorList>
    </citation>
    <scope>NUCLEOTIDE SEQUENCE [LARGE SCALE GENOMIC DNA]</scope>
    <source>
        <strain evidence="3">JCM 17978</strain>
    </source>
</reference>
<keyword evidence="1" id="KW-0732">Signal</keyword>
<organism evidence="2 3">
    <name type="scientific">Bizionia hallyeonensis</name>
    <dbReference type="NCBI Taxonomy" id="1123757"/>
    <lineage>
        <taxon>Bacteria</taxon>
        <taxon>Pseudomonadati</taxon>
        <taxon>Bacteroidota</taxon>
        <taxon>Flavobacteriia</taxon>
        <taxon>Flavobacteriales</taxon>
        <taxon>Flavobacteriaceae</taxon>
        <taxon>Bizionia</taxon>
    </lineage>
</organism>
<dbReference type="RefSeq" id="WP_376859275.1">
    <property type="nucleotide sequence ID" value="NZ_JBHSLA010000002.1"/>
</dbReference>
<protein>
    <recommendedName>
        <fullName evidence="4">DUF4369 domain-containing protein</fullName>
    </recommendedName>
</protein>
<gene>
    <name evidence="2" type="ORF">ACFPH8_05880</name>
</gene>
<name>A0ABW0C3T3_9FLAO</name>
<sequence length="199" mass="22514">MVLRLTSLFALLVLSLQSYSQEAEWLSGELHLVNGSLKKGQVKIPQPTKSIRIGANKVAFRANKDAKTTRFKDHEIAFVYLTSRTDGTVKYVNIIVDKKLALFREVETIGDLTIYARSMQVNHASTVGVWFSSNFNEIYVQREGEKQASELVSATRGLNYFRKNVNAYFSNCNSVVMASEPIEKKEDVLSALQYYKNCI</sequence>
<accession>A0ABW0C3T3</accession>
<keyword evidence="3" id="KW-1185">Reference proteome</keyword>
<evidence type="ECO:0000313" key="3">
    <source>
        <dbReference type="Proteomes" id="UP001596162"/>
    </source>
</evidence>
<evidence type="ECO:0008006" key="4">
    <source>
        <dbReference type="Google" id="ProtNLM"/>
    </source>
</evidence>
<feature type="chain" id="PRO_5045653223" description="DUF4369 domain-containing protein" evidence="1">
    <location>
        <begin position="21"/>
        <end position="199"/>
    </location>
</feature>
<evidence type="ECO:0000313" key="2">
    <source>
        <dbReference type="EMBL" id="MFC5194852.1"/>
    </source>
</evidence>
<evidence type="ECO:0000256" key="1">
    <source>
        <dbReference type="SAM" id="SignalP"/>
    </source>
</evidence>
<dbReference type="Proteomes" id="UP001596162">
    <property type="component" value="Unassembled WGS sequence"/>
</dbReference>
<proteinExistence type="predicted"/>